<dbReference type="AlphaFoldDB" id="A0A1M5FJE0"/>
<dbReference type="EMBL" id="FQUO01000014">
    <property type="protein sequence ID" value="SHF91281.1"/>
    <property type="molecule type" value="Genomic_DNA"/>
</dbReference>
<proteinExistence type="predicted"/>
<reference evidence="1 2" key="1">
    <citation type="submission" date="2016-11" db="EMBL/GenBank/DDBJ databases">
        <authorList>
            <person name="Jaros S."/>
            <person name="Januszkiewicz K."/>
            <person name="Wedrychowicz H."/>
        </authorList>
    </citation>
    <scope>NUCLEOTIDE SEQUENCE [LARGE SCALE GENOMIC DNA]</scope>
    <source>
        <strain evidence="1 2">DSM 26897</strain>
    </source>
</reference>
<evidence type="ECO:0000313" key="2">
    <source>
        <dbReference type="Proteomes" id="UP000184368"/>
    </source>
</evidence>
<name>A0A1M5FJE0_9BACT</name>
<organism evidence="1 2">
    <name type="scientific">Cnuella takakiae</name>
    <dbReference type="NCBI Taxonomy" id="1302690"/>
    <lineage>
        <taxon>Bacteria</taxon>
        <taxon>Pseudomonadati</taxon>
        <taxon>Bacteroidota</taxon>
        <taxon>Chitinophagia</taxon>
        <taxon>Chitinophagales</taxon>
        <taxon>Chitinophagaceae</taxon>
        <taxon>Cnuella</taxon>
    </lineage>
</organism>
<gene>
    <name evidence="1" type="ORF">SAMN05444008_11421</name>
</gene>
<accession>A0A1M5FJE0</accession>
<dbReference type="InterPro" id="IPR019853">
    <property type="entry name" value="GldB-like"/>
</dbReference>
<dbReference type="Proteomes" id="UP000184368">
    <property type="component" value="Unassembled WGS sequence"/>
</dbReference>
<keyword evidence="2" id="KW-1185">Reference proteome</keyword>
<evidence type="ECO:0000313" key="1">
    <source>
        <dbReference type="EMBL" id="SHF91281.1"/>
    </source>
</evidence>
<sequence length="334" mass="37810">MMKYLAPIVLFLLLSCSGGKDKPDVSNIKVDMKVERFEPAFFKLDTNNIASGLAGLRNAYPHFFPTFMQDILQLNPIDPASLGIVKQIIGSYASFYDSIAPKYGDIEWLRKDIAEGMQYVKYYYPQYRVPNIITFVGTLDAPGVVLTNEYLAIGLQQFAGKNFGGYQIPEVQQLYPTYISRRFDKEYMAANAIKAIVDDIYPDRATGKPLVEQMVEQGKQWYLLDHFLPDAPDSVKTGFTTKQLQWAAENEGNVWGYLVKNENLYSIEPSVMQTYLGEAPYTQGMPESSPGNIGQWLGWRIVQEFAQKNPELTVQQVLQTAPRAVFEGAKYKPK</sequence>
<dbReference type="PROSITE" id="PS51257">
    <property type="entry name" value="PROKAR_LIPOPROTEIN"/>
    <property type="match status" value="1"/>
</dbReference>
<protein>
    <submittedName>
        <fullName evidence="1">Protein involved in gliding motility GldB</fullName>
    </submittedName>
</protein>
<dbReference type="Pfam" id="PF25594">
    <property type="entry name" value="GldB_lipo"/>
    <property type="match status" value="1"/>
</dbReference>
<dbReference type="STRING" id="1302690.BUE76_19100"/>